<dbReference type="Gene3D" id="3.40.225.10">
    <property type="entry name" value="Class II aldolase/adducin N-terminal domain"/>
    <property type="match status" value="1"/>
</dbReference>
<dbReference type="Proteomes" id="UP000196531">
    <property type="component" value="Unassembled WGS sequence"/>
</dbReference>
<dbReference type="AlphaFoldDB" id="A0A1Y5F222"/>
<comment type="caution">
    <text evidence="2">The sequence shown here is derived from an EMBL/GenBank/DDBJ whole genome shotgun (WGS) entry which is preliminary data.</text>
</comment>
<feature type="domain" description="Class II aldolase/adducin N-terminal" evidence="1">
    <location>
        <begin position="51"/>
        <end position="194"/>
    </location>
</feature>
<evidence type="ECO:0000313" key="3">
    <source>
        <dbReference type="Proteomes" id="UP000196531"/>
    </source>
</evidence>
<dbReference type="Pfam" id="PF00596">
    <property type="entry name" value="Aldolase_II"/>
    <property type="match status" value="1"/>
</dbReference>
<protein>
    <recommendedName>
        <fullName evidence="1">Class II aldolase/adducin N-terminal domain-containing protein</fullName>
    </recommendedName>
</protein>
<dbReference type="SUPFAM" id="SSF53639">
    <property type="entry name" value="AraD/HMP-PK domain-like"/>
    <property type="match status" value="1"/>
</dbReference>
<dbReference type="InterPro" id="IPR001303">
    <property type="entry name" value="Aldolase_II/adducin_N"/>
</dbReference>
<name>A0A1Y5F222_9BACT</name>
<proteinExistence type="predicted"/>
<evidence type="ECO:0000259" key="1">
    <source>
        <dbReference type="Pfam" id="PF00596"/>
    </source>
</evidence>
<dbReference type="InterPro" id="IPR036409">
    <property type="entry name" value="Aldolase_II/adducin_N_sf"/>
</dbReference>
<sequence>MIDDGVIKYDRSNFSHSGPLNKDSWGDLEQWREKLYQLNLIGEYLPEKVGFGNLSKLLTREKGIQFVITGTQTGKFKNLTGDHYSQVEGYDLEHMKLFSRGPLEPSSEALTHAAVYESVSTISAVFHIHSTKIWKEMIDNNYDATPEDVPYGTLEMATCVQELIAKKESGTIVMKGHQDGVIAYATTLDECGKLILDLAKKFL</sequence>
<dbReference type="EMBL" id="MAAO01000015">
    <property type="protein sequence ID" value="OUR93454.1"/>
    <property type="molecule type" value="Genomic_DNA"/>
</dbReference>
<accession>A0A1Y5F222</accession>
<organism evidence="2 3">
    <name type="scientific">Halobacteriovorax marinus</name>
    <dbReference type="NCBI Taxonomy" id="97084"/>
    <lineage>
        <taxon>Bacteria</taxon>
        <taxon>Pseudomonadati</taxon>
        <taxon>Bdellovibrionota</taxon>
        <taxon>Bacteriovoracia</taxon>
        <taxon>Bacteriovoracales</taxon>
        <taxon>Halobacteriovoraceae</taxon>
        <taxon>Halobacteriovorax</taxon>
    </lineage>
</organism>
<reference evidence="3" key="1">
    <citation type="journal article" date="2017" name="Proc. Natl. Acad. Sci. U.S.A.">
        <title>Simulation of Deepwater Horizon oil plume reveals substrate specialization within a complex community of hydrocarbon-degraders.</title>
        <authorList>
            <person name="Hu P."/>
            <person name="Dubinsky E.A."/>
            <person name="Probst A.J."/>
            <person name="Wang J."/>
            <person name="Sieber C.M.K."/>
            <person name="Tom L.M."/>
            <person name="Gardinali P."/>
            <person name="Banfield J.F."/>
            <person name="Atlas R.M."/>
            <person name="Andersen G.L."/>
        </authorList>
    </citation>
    <scope>NUCLEOTIDE SEQUENCE [LARGE SCALE GENOMIC DNA]</scope>
</reference>
<evidence type="ECO:0000313" key="2">
    <source>
        <dbReference type="EMBL" id="OUR93454.1"/>
    </source>
</evidence>
<gene>
    <name evidence="2" type="ORF">A9Q84_18445</name>
</gene>